<dbReference type="InParanoid" id="A0A0C2WQW2"/>
<accession>A0A0C2WQW2</accession>
<feature type="transmembrane region" description="Helical" evidence="1">
    <location>
        <begin position="56"/>
        <end position="73"/>
    </location>
</feature>
<dbReference type="EMBL" id="KN818253">
    <property type="protein sequence ID" value="KIL64032.1"/>
    <property type="molecule type" value="Genomic_DNA"/>
</dbReference>
<name>A0A0C2WQW2_AMAMK</name>
<protein>
    <submittedName>
        <fullName evidence="2">Uncharacterized protein</fullName>
    </submittedName>
</protein>
<keyword evidence="1" id="KW-0472">Membrane</keyword>
<gene>
    <name evidence="2" type="ORF">M378DRAFT_643224</name>
</gene>
<keyword evidence="3" id="KW-1185">Reference proteome</keyword>
<sequence>MPSPTHSITVFIAHRGLMSPVFLCRPHTFPTDLLLPHQVDVSDISLLSAHVPNRPSITGIFFMFPFTYVAFSFENCRKYIYTIFFFIVHVQLCTTTMQGCMSIGVQKMITLQEIETGWVGTIGRHDANNDMCAGL</sequence>
<dbReference type="Proteomes" id="UP000054549">
    <property type="component" value="Unassembled WGS sequence"/>
</dbReference>
<organism evidence="2 3">
    <name type="scientific">Amanita muscaria (strain Koide BX008)</name>
    <dbReference type="NCBI Taxonomy" id="946122"/>
    <lineage>
        <taxon>Eukaryota</taxon>
        <taxon>Fungi</taxon>
        <taxon>Dikarya</taxon>
        <taxon>Basidiomycota</taxon>
        <taxon>Agaricomycotina</taxon>
        <taxon>Agaricomycetes</taxon>
        <taxon>Agaricomycetidae</taxon>
        <taxon>Agaricales</taxon>
        <taxon>Pluteineae</taxon>
        <taxon>Amanitaceae</taxon>
        <taxon>Amanita</taxon>
    </lineage>
</organism>
<reference evidence="2 3" key="1">
    <citation type="submission" date="2014-04" db="EMBL/GenBank/DDBJ databases">
        <title>Evolutionary Origins and Diversification of the Mycorrhizal Mutualists.</title>
        <authorList>
            <consortium name="DOE Joint Genome Institute"/>
            <consortium name="Mycorrhizal Genomics Consortium"/>
            <person name="Kohler A."/>
            <person name="Kuo A."/>
            <person name="Nagy L.G."/>
            <person name="Floudas D."/>
            <person name="Copeland A."/>
            <person name="Barry K.W."/>
            <person name="Cichocki N."/>
            <person name="Veneault-Fourrey C."/>
            <person name="LaButti K."/>
            <person name="Lindquist E.A."/>
            <person name="Lipzen A."/>
            <person name="Lundell T."/>
            <person name="Morin E."/>
            <person name="Murat C."/>
            <person name="Riley R."/>
            <person name="Ohm R."/>
            <person name="Sun H."/>
            <person name="Tunlid A."/>
            <person name="Henrissat B."/>
            <person name="Grigoriev I.V."/>
            <person name="Hibbett D.S."/>
            <person name="Martin F."/>
        </authorList>
    </citation>
    <scope>NUCLEOTIDE SEQUENCE [LARGE SCALE GENOMIC DNA]</scope>
    <source>
        <strain evidence="2 3">Koide BX008</strain>
    </source>
</reference>
<evidence type="ECO:0000313" key="3">
    <source>
        <dbReference type="Proteomes" id="UP000054549"/>
    </source>
</evidence>
<feature type="transmembrane region" description="Helical" evidence="1">
    <location>
        <begin position="79"/>
        <end position="100"/>
    </location>
</feature>
<dbReference type="HOGENOM" id="CLU_1885251_0_0_1"/>
<dbReference type="AlphaFoldDB" id="A0A0C2WQW2"/>
<evidence type="ECO:0000256" key="1">
    <source>
        <dbReference type="SAM" id="Phobius"/>
    </source>
</evidence>
<proteinExistence type="predicted"/>
<keyword evidence="1" id="KW-0812">Transmembrane</keyword>
<keyword evidence="1" id="KW-1133">Transmembrane helix</keyword>
<evidence type="ECO:0000313" key="2">
    <source>
        <dbReference type="EMBL" id="KIL64032.1"/>
    </source>
</evidence>